<keyword evidence="9" id="KW-1185">Reference proteome</keyword>
<accession>A0A917BFM7</accession>
<keyword evidence="2 6" id="KW-0479">Metal-binding</keyword>
<dbReference type="Pfam" id="PF13183">
    <property type="entry name" value="Fer4_8"/>
    <property type="match status" value="1"/>
</dbReference>
<keyword evidence="5 6" id="KW-0411">Iron-sulfur</keyword>
<name>A0A917BFM7_9ACTN</name>
<dbReference type="EMBL" id="BMKQ01000001">
    <property type="protein sequence ID" value="GGF40583.1"/>
    <property type="molecule type" value="Genomic_DNA"/>
</dbReference>
<dbReference type="EC" id="1.1.99.14" evidence="6"/>
<reference evidence="8" key="2">
    <citation type="submission" date="2020-09" db="EMBL/GenBank/DDBJ databases">
        <authorList>
            <person name="Sun Q."/>
            <person name="Zhou Y."/>
        </authorList>
    </citation>
    <scope>NUCLEOTIDE SEQUENCE</scope>
    <source>
        <strain evidence="8">CGMCC 1.16067</strain>
    </source>
</reference>
<dbReference type="Proteomes" id="UP000649179">
    <property type="component" value="Unassembled WGS sequence"/>
</dbReference>
<dbReference type="RefSeq" id="WP_188779031.1">
    <property type="nucleotide sequence ID" value="NZ_BMKQ01000001.1"/>
</dbReference>
<evidence type="ECO:0000256" key="1">
    <source>
        <dbReference type="ARBA" id="ARBA00022485"/>
    </source>
</evidence>
<dbReference type="GO" id="GO:0046872">
    <property type="term" value="F:metal ion binding"/>
    <property type="evidence" value="ECO:0007669"/>
    <property type="project" value="UniProtKB-UniRule"/>
</dbReference>
<dbReference type="Gene3D" id="1.10.1060.10">
    <property type="entry name" value="Alpha-helical ferredoxin"/>
    <property type="match status" value="1"/>
</dbReference>
<comment type="cofactor">
    <cofactor evidence="6">
        <name>[4Fe-4S] cluster</name>
        <dbReference type="ChEBI" id="CHEBI:49883"/>
    </cofactor>
    <text evidence="6">Binds 2 [4Fe-4S] clusters.</text>
</comment>
<dbReference type="GO" id="GO:0051539">
    <property type="term" value="F:4 iron, 4 sulfur cluster binding"/>
    <property type="evidence" value="ECO:0007669"/>
    <property type="project" value="UniProtKB-UniRule"/>
</dbReference>
<evidence type="ECO:0000256" key="4">
    <source>
        <dbReference type="ARBA" id="ARBA00023004"/>
    </source>
</evidence>
<evidence type="ECO:0000256" key="2">
    <source>
        <dbReference type="ARBA" id="ARBA00022723"/>
    </source>
</evidence>
<evidence type="ECO:0000256" key="6">
    <source>
        <dbReference type="PIRNR" id="PIRNR000139"/>
    </source>
</evidence>
<comment type="catalytic activity">
    <reaction evidence="6">
        <text>(R)-lactate + A = pyruvate + AH2</text>
        <dbReference type="Rhea" id="RHEA:15089"/>
        <dbReference type="ChEBI" id="CHEBI:13193"/>
        <dbReference type="ChEBI" id="CHEBI:15361"/>
        <dbReference type="ChEBI" id="CHEBI:16004"/>
        <dbReference type="ChEBI" id="CHEBI:17499"/>
    </reaction>
</comment>
<dbReference type="InterPro" id="IPR017900">
    <property type="entry name" value="4Fe4S_Fe_S_CS"/>
</dbReference>
<dbReference type="InterPro" id="IPR012257">
    <property type="entry name" value="Glc_ox_4Fe-4S"/>
</dbReference>
<evidence type="ECO:0000313" key="8">
    <source>
        <dbReference type="EMBL" id="GGF40583.1"/>
    </source>
</evidence>
<keyword evidence="3" id="KW-0677">Repeat</keyword>
<evidence type="ECO:0000256" key="3">
    <source>
        <dbReference type="ARBA" id="ARBA00022737"/>
    </source>
</evidence>
<dbReference type="PANTHER" id="PTHR32479">
    <property type="entry name" value="GLYCOLATE OXIDASE IRON-SULFUR SUBUNIT"/>
    <property type="match status" value="1"/>
</dbReference>
<dbReference type="GO" id="GO:0019154">
    <property type="term" value="F:glycolate dehydrogenase activity"/>
    <property type="evidence" value="ECO:0007669"/>
    <property type="project" value="UniProtKB-EC"/>
</dbReference>
<dbReference type="Pfam" id="PF02754">
    <property type="entry name" value="CCG"/>
    <property type="match status" value="2"/>
</dbReference>
<dbReference type="PIRSF" id="PIRSF000139">
    <property type="entry name" value="Glc_ox_4Fe-4S"/>
    <property type="match status" value="1"/>
</dbReference>
<dbReference type="PANTHER" id="PTHR32479:SF17">
    <property type="entry name" value="GLYCOLATE OXIDASE IRON-SULFUR SUBUNIT"/>
    <property type="match status" value="1"/>
</dbReference>
<keyword evidence="6" id="KW-0813">Transport</keyword>
<dbReference type="PROSITE" id="PS00198">
    <property type="entry name" value="4FE4S_FER_1"/>
    <property type="match status" value="1"/>
</dbReference>
<keyword evidence="1 6" id="KW-0004">4Fe-4S</keyword>
<dbReference type="InterPro" id="IPR004017">
    <property type="entry name" value="Cys_rich_dom"/>
</dbReference>
<feature type="domain" description="4Fe-4S ferredoxin-type" evidence="7">
    <location>
        <begin position="40"/>
        <end position="70"/>
    </location>
</feature>
<evidence type="ECO:0000259" key="7">
    <source>
        <dbReference type="PROSITE" id="PS51379"/>
    </source>
</evidence>
<comment type="catalytic activity">
    <reaction evidence="6">
        <text>glycolate + A = glyoxylate + AH2</text>
        <dbReference type="Rhea" id="RHEA:21264"/>
        <dbReference type="ChEBI" id="CHEBI:13193"/>
        <dbReference type="ChEBI" id="CHEBI:17499"/>
        <dbReference type="ChEBI" id="CHEBI:29805"/>
        <dbReference type="ChEBI" id="CHEBI:36655"/>
        <dbReference type="EC" id="1.1.99.14"/>
    </reaction>
</comment>
<keyword evidence="4 6" id="KW-0408">Iron</keyword>
<dbReference type="AlphaFoldDB" id="A0A917BFM7"/>
<dbReference type="InterPro" id="IPR017896">
    <property type="entry name" value="4Fe4S_Fe-S-bd"/>
</dbReference>
<evidence type="ECO:0000313" key="9">
    <source>
        <dbReference type="Proteomes" id="UP000649179"/>
    </source>
</evidence>
<gene>
    <name evidence="8" type="primary">glcF</name>
    <name evidence="8" type="ORF">GCM10011519_12820</name>
</gene>
<organism evidence="8 9">
    <name type="scientific">Marmoricola endophyticus</name>
    <dbReference type="NCBI Taxonomy" id="2040280"/>
    <lineage>
        <taxon>Bacteria</taxon>
        <taxon>Bacillati</taxon>
        <taxon>Actinomycetota</taxon>
        <taxon>Actinomycetes</taxon>
        <taxon>Propionibacteriales</taxon>
        <taxon>Nocardioidaceae</taxon>
        <taxon>Marmoricola</taxon>
    </lineage>
</organism>
<reference evidence="8" key="1">
    <citation type="journal article" date="2014" name="Int. J. Syst. Evol. Microbiol.">
        <title>Complete genome sequence of Corynebacterium casei LMG S-19264T (=DSM 44701T), isolated from a smear-ripened cheese.</title>
        <authorList>
            <consortium name="US DOE Joint Genome Institute (JGI-PGF)"/>
            <person name="Walter F."/>
            <person name="Albersmeier A."/>
            <person name="Kalinowski J."/>
            <person name="Ruckert C."/>
        </authorList>
    </citation>
    <scope>NUCLEOTIDE SEQUENCE</scope>
    <source>
        <strain evidence="8">CGMCC 1.16067</strain>
    </source>
</reference>
<dbReference type="PROSITE" id="PS51379">
    <property type="entry name" value="4FE4S_FER_2"/>
    <property type="match status" value="2"/>
</dbReference>
<proteinExistence type="predicted"/>
<keyword evidence="6" id="KW-0249">Electron transport</keyword>
<comment type="caution">
    <text evidence="8">The sequence shown here is derived from an EMBL/GenBank/DDBJ whole genome shotgun (WGS) entry which is preliminary data.</text>
</comment>
<sequence>MTTDQQPGDRAGDVGETGSVLDAYAAPAPTGAAGSFDEHHPPDAALIGDCVHCGFCLPTCPTYVLWGEEMDSPRGRIDLMKQGLEGEPLTPEVVGHFDACLGCMACVTACPSGVQYDRLIEQTRAQVERVHDRGLADRALRRLIFEIFPHPRRLRLLRGPLRLLQATGLDRAMRRTGLLERVSPQLAAMEGLAPRLTKPLPLPPHIRATGERRATVGLLVGCVQGAFFPGVNAATARVLQAEGCDVVVPQAQACCGALSVHNGREPEGQAYARALIDTFEGAGVEHVVVNSAGCGSTMKEYADLLADDPAYADRAADFASRVRDVAEILDELGTVAPRHPLPVSVAYHDACHLAHAQGVREQPRRLLRAIPGLELREIPQGELCCGSAGIYNILHPGPAQELGDRKAENIVATGAEVLVTANPGCLMQVRSSVERSGHPMGMAHTVEVLDASIRGLSAETLRA</sequence>
<comment type="function">
    <text evidence="6">Component of a complex that catalyzes the oxidation of glycolate to glyoxylate.</text>
</comment>
<dbReference type="InterPro" id="IPR009051">
    <property type="entry name" value="Helical_ferredxn"/>
</dbReference>
<protein>
    <recommendedName>
        <fullName evidence="6">Glycolate oxidase iron-sulfur subunit</fullName>
        <ecNumber evidence="6">1.1.99.14</ecNumber>
    </recommendedName>
</protein>
<dbReference type="SUPFAM" id="SSF54862">
    <property type="entry name" value="4Fe-4S ferredoxins"/>
    <property type="match status" value="1"/>
</dbReference>
<evidence type="ECO:0000256" key="5">
    <source>
        <dbReference type="ARBA" id="ARBA00023014"/>
    </source>
</evidence>
<feature type="domain" description="4Fe-4S ferredoxin-type" evidence="7">
    <location>
        <begin position="91"/>
        <end position="114"/>
    </location>
</feature>